<keyword evidence="2" id="KW-1185">Reference proteome</keyword>
<organism evidence="1 2">
    <name type="scientific">Oculimacula yallundae</name>
    <dbReference type="NCBI Taxonomy" id="86028"/>
    <lineage>
        <taxon>Eukaryota</taxon>
        <taxon>Fungi</taxon>
        <taxon>Dikarya</taxon>
        <taxon>Ascomycota</taxon>
        <taxon>Pezizomycotina</taxon>
        <taxon>Leotiomycetes</taxon>
        <taxon>Helotiales</taxon>
        <taxon>Ploettnerulaceae</taxon>
        <taxon>Oculimacula</taxon>
    </lineage>
</organism>
<proteinExistence type="predicted"/>
<comment type="caution">
    <text evidence="1">The sequence shown here is derived from an EMBL/GenBank/DDBJ whole genome shotgun (WGS) entry which is preliminary data.</text>
</comment>
<accession>A0ABR4CE52</accession>
<name>A0ABR4CE52_9HELO</name>
<dbReference type="Proteomes" id="UP001595075">
    <property type="component" value="Unassembled WGS sequence"/>
</dbReference>
<evidence type="ECO:0000313" key="1">
    <source>
        <dbReference type="EMBL" id="KAL2068173.1"/>
    </source>
</evidence>
<dbReference type="EMBL" id="JAZHXI010000009">
    <property type="protein sequence ID" value="KAL2068173.1"/>
    <property type="molecule type" value="Genomic_DNA"/>
</dbReference>
<sequence>MQCPDCLNNLISLSDNGPGKRNFILQAKLHQQVCLIENVSEPVSSLSFQRTLTCEGFQLRLYYETSQK</sequence>
<evidence type="ECO:0000313" key="2">
    <source>
        <dbReference type="Proteomes" id="UP001595075"/>
    </source>
</evidence>
<gene>
    <name evidence="1" type="ORF">VTL71DRAFT_16271</name>
</gene>
<protein>
    <submittedName>
        <fullName evidence="1">Uncharacterized protein</fullName>
    </submittedName>
</protein>
<reference evidence="1 2" key="1">
    <citation type="journal article" date="2024" name="Commun. Biol.">
        <title>Comparative genomic analysis of thermophilic fungi reveals convergent evolutionary adaptations and gene losses.</title>
        <authorList>
            <person name="Steindorff A.S."/>
            <person name="Aguilar-Pontes M.V."/>
            <person name="Robinson A.J."/>
            <person name="Andreopoulos B."/>
            <person name="LaButti K."/>
            <person name="Kuo A."/>
            <person name="Mondo S."/>
            <person name="Riley R."/>
            <person name="Otillar R."/>
            <person name="Haridas S."/>
            <person name="Lipzen A."/>
            <person name="Grimwood J."/>
            <person name="Schmutz J."/>
            <person name="Clum A."/>
            <person name="Reid I.D."/>
            <person name="Moisan M.C."/>
            <person name="Butler G."/>
            <person name="Nguyen T.T.M."/>
            <person name="Dewar K."/>
            <person name="Conant G."/>
            <person name="Drula E."/>
            <person name="Henrissat B."/>
            <person name="Hansel C."/>
            <person name="Singer S."/>
            <person name="Hutchinson M.I."/>
            <person name="de Vries R.P."/>
            <person name="Natvig D.O."/>
            <person name="Powell A.J."/>
            <person name="Tsang A."/>
            <person name="Grigoriev I.V."/>
        </authorList>
    </citation>
    <scope>NUCLEOTIDE SEQUENCE [LARGE SCALE GENOMIC DNA]</scope>
    <source>
        <strain evidence="1 2">CBS 494.80</strain>
    </source>
</reference>